<dbReference type="InterPro" id="IPR032710">
    <property type="entry name" value="NTF2-like_dom_sf"/>
</dbReference>
<dbReference type="AlphaFoldDB" id="A0A1Y1Y7Y9"/>
<feature type="compositionally biased region" description="Basic and acidic residues" evidence="1">
    <location>
        <begin position="406"/>
        <end position="426"/>
    </location>
</feature>
<feature type="region of interest" description="Disordered" evidence="1">
    <location>
        <begin position="529"/>
        <end position="594"/>
    </location>
</feature>
<gene>
    <name evidence="2" type="ORF">BCR34DRAFT_608481</name>
</gene>
<protein>
    <recommendedName>
        <fullName evidence="4">NTF2 domain-containing protein</fullName>
    </recommendedName>
</protein>
<feature type="compositionally biased region" description="Basic and acidic residues" evidence="1">
    <location>
        <begin position="446"/>
        <end position="465"/>
    </location>
</feature>
<dbReference type="Gene3D" id="3.10.450.50">
    <property type="match status" value="1"/>
</dbReference>
<feature type="compositionally biased region" description="Low complexity" evidence="1">
    <location>
        <begin position="165"/>
        <end position="176"/>
    </location>
</feature>
<dbReference type="OrthoDB" id="1162399at2759"/>
<dbReference type="SUPFAM" id="SSF54427">
    <property type="entry name" value="NTF2-like"/>
    <property type="match status" value="1"/>
</dbReference>
<organism evidence="2 3">
    <name type="scientific">Clohesyomyces aquaticus</name>
    <dbReference type="NCBI Taxonomy" id="1231657"/>
    <lineage>
        <taxon>Eukaryota</taxon>
        <taxon>Fungi</taxon>
        <taxon>Dikarya</taxon>
        <taxon>Ascomycota</taxon>
        <taxon>Pezizomycotina</taxon>
        <taxon>Dothideomycetes</taxon>
        <taxon>Pleosporomycetidae</taxon>
        <taxon>Pleosporales</taxon>
        <taxon>Lindgomycetaceae</taxon>
        <taxon>Clohesyomyces</taxon>
    </lineage>
</organism>
<sequence length="594" mass="65035">MSLSAKYQAFLASPSPGALADNASLNYITTLTSINEPSAIIRHFAVQEKLLKKKADKVLSAVESANGLCLDVETTIEFISGGGAYLPGLDDNFVSDRTVTFPMVHVVHFDKDGNITQIRLYWDQGSLLKQIDVIGARARNWPIRDGKDQARLIASSAGLVAQPESVASSRRSTASRGGPDDVVVTNRPASSASSVSNAMNDPHATLSLFQPRDVNQEPSYSRPIAPRAMSAKPAPREYSELFAGGEEPESPSPANTSNSPQKPRHKSGAGKNFKPNRLFDEDVQEMPTPMSVKTNSKKYNHFEFGQKDDDDATPKVRETARSKEKNKHMSQWDFEDFVTPDKPKQKILGQAVRHFGWSDDEVGPHFQFEVDDFALVRLSVHVQLTVGVLQVDDNSPVRRPVVHKARPDADPHFEFQDDGTPTEKKAKVNTSKGRLHNNGLGLYQDHVLHSTSDDEEKPAASKGDAKQPLAPIKNENRKKDFGSQWEISDDSPRPEKTVLSGNGNGNAAKHVPEDRQKVLKGLDAHWGLYESPEQSKKENVAARSNGIKTSGNGMGGRKDAGPAFSIADNSDDYQAVAPRGPGNKPAESKGFWDF</sequence>
<feature type="compositionally biased region" description="Low complexity" evidence="1">
    <location>
        <begin position="189"/>
        <end position="198"/>
    </location>
</feature>
<evidence type="ECO:0000256" key="1">
    <source>
        <dbReference type="SAM" id="MobiDB-lite"/>
    </source>
</evidence>
<evidence type="ECO:0008006" key="4">
    <source>
        <dbReference type="Google" id="ProtNLM"/>
    </source>
</evidence>
<feature type="region of interest" description="Disordered" evidence="1">
    <location>
        <begin position="163"/>
        <end position="294"/>
    </location>
</feature>
<reference evidence="2 3" key="1">
    <citation type="submission" date="2016-07" db="EMBL/GenBank/DDBJ databases">
        <title>Pervasive Adenine N6-methylation of Active Genes in Fungi.</title>
        <authorList>
            <consortium name="DOE Joint Genome Institute"/>
            <person name="Mondo S.J."/>
            <person name="Dannebaum R.O."/>
            <person name="Kuo R.C."/>
            <person name="Labutti K."/>
            <person name="Haridas S."/>
            <person name="Kuo A."/>
            <person name="Salamov A."/>
            <person name="Ahrendt S.R."/>
            <person name="Lipzen A."/>
            <person name="Sullivan W."/>
            <person name="Andreopoulos W.B."/>
            <person name="Clum A."/>
            <person name="Lindquist E."/>
            <person name="Daum C."/>
            <person name="Ramamoorthy G.K."/>
            <person name="Gryganskyi A."/>
            <person name="Culley D."/>
            <person name="Magnuson J.K."/>
            <person name="James T.Y."/>
            <person name="O'Malley M.A."/>
            <person name="Stajich J.E."/>
            <person name="Spatafora J.W."/>
            <person name="Visel A."/>
            <person name="Grigoriev I.V."/>
        </authorList>
    </citation>
    <scope>NUCLEOTIDE SEQUENCE [LARGE SCALE GENOMIC DNA]</scope>
    <source>
        <strain evidence="2 3">CBS 115471</strain>
    </source>
</reference>
<feature type="region of interest" description="Disordered" evidence="1">
    <location>
        <begin position="406"/>
        <end position="515"/>
    </location>
</feature>
<dbReference type="EMBL" id="MCFA01000331">
    <property type="protein sequence ID" value="ORX93694.1"/>
    <property type="molecule type" value="Genomic_DNA"/>
</dbReference>
<keyword evidence="3" id="KW-1185">Reference proteome</keyword>
<feature type="compositionally biased region" description="Polar residues" evidence="1">
    <location>
        <begin position="252"/>
        <end position="261"/>
    </location>
</feature>
<dbReference type="Proteomes" id="UP000193144">
    <property type="component" value="Unassembled WGS sequence"/>
</dbReference>
<evidence type="ECO:0000313" key="2">
    <source>
        <dbReference type="EMBL" id="ORX93694.1"/>
    </source>
</evidence>
<name>A0A1Y1Y7Y9_9PLEO</name>
<dbReference type="STRING" id="1231657.A0A1Y1Y7Y9"/>
<proteinExistence type="predicted"/>
<accession>A0A1Y1Y7Y9</accession>
<evidence type="ECO:0000313" key="3">
    <source>
        <dbReference type="Proteomes" id="UP000193144"/>
    </source>
</evidence>
<comment type="caution">
    <text evidence="2">The sequence shown here is derived from an EMBL/GenBank/DDBJ whole genome shotgun (WGS) entry which is preliminary data.</text>
</comment>